<sequence length="576" mass="66269">MSAQDGRVQREDVIDTKKLATYRFPETVTGLDRLSRRPPAGCPGTATLSIRRPVTMWQENPPDEASRPTVIYRAAEYVRMSTEHQQYSTENQADKIREYAELRGIQIVRTYADEGKSGLSIDGRQALQRLIRDVESGQVDFEMILVYDVSRWGRFQDADESAYYEYICRRAGIQVTYCAEQFENDGSPVSTIVKGVKRAMAGEYSRELSAKVFAGQCRLIELGYRQGGPAGYGLRRVLVDQTGTFKSELARGEHKSLQTDRVILMPGPEQEVATVNQIYRWFVDDGLTESEIASRLNAGCVPTDLGREWTRATVRQVLSNEKYIGNNIYNRISFKLKKHRVVNEPEMWIRKDGAFEAIVSPDIFYTAQGILRARSHRYSNEELLEKLRNLFRQRGVLSGLIIDEAEGMPSTAAYIHRFGSLLRAYEAVGFTPDRDYRFLEVNQFLRRLHPEIISQTERMILDLGGSVQRDLATDLLDVNREFTVSMVLARCLMLDNGRRRWKVRFDTSLLPDITVAIRLDETNRTPLDYYLLPRLDFGQPGISLADHNRIEYESYRFDNLDYLYGMAERYRLRRVA</sequence>
<evidence type="ECO:0000259" key="1">
    <source>
        <dbReference type="PROSITE" id="PS51736"/>
    </source>
</evidence>
<dbReference type="GO" id="GO:0003677">
    <property type="term" value="F:DNA binding"/>
    <property type="evidence" value="ECO:0007669"/>
    <property type="project" value="InterPro"/>
</dbReference>
<dbReference type="AlphaFoldDB" id="A0A2S4LX69"/>
<dbReference type="Pfam" id="PF07508">
    <property type="entry name" value="Recombinase"/>
    <property type="match status" value="1"/>
</dbReference>
<dbReference type="InterPro" id="IPR011109">
    <property type="entry name" value="DNA_bind_recombinase_dom"/>
</dbReference>
<evidence type="ECO:0000313" key="3">
    <source>
        <dbReference type="EMBL" id="POR47036.1"/>
    </source>
</evidence>
<protein>
    <submittedName>
        <fullName evidence="3">DNA invertase Pin-like site-specific DNA recombinase</fullName>
    </submittedName>
</protein>
<dbReference type="Proteomes" id="UP000237381">
    <property type="component" value="Unassembled WGS sequence"/>
</dbReference>
<dbReference type="PANTHER" id="PTHR30461:SF23">
    <property type="entry name" value="DNA RECOMBINASE-RELATED"/>
    <property type="match status" value="1"/>
</dbReference>
<proteinExistence type="predicted"/>
<name>A0A2S4LX69_9BURK</name>
<dbReference type="PROSITE" id="PS51736">
    <property type="entry name" value="RECOMBINASES_3"/>
    <property type="match status" value="1"/>
</dbReference>
<dbReference type="Pfam" id="PF00239">
    <property type="entry name" value="Resolvase"/>
    <property type="match status" value="1"/>
</dbReference>
<dbReference type="EMBL" id="PQGA01000020">
    <property type="protein sequence ID" value="POR47036.1"/>
    <property type="molecule type" value="Genomic_DNA"/>
</dbReference>
<evidence type="ECO:0000313" key="4">
    <source>
        <dbReference type="Proteomes" id="UP000237381"/>
    </source>
</evidence>
<dbReference type="InterPro" id="IPR036162">
    <property type="entry name" value="Resolvase-like_N_sf"/>
</dbReference>
<reference evidence="3 4" key="1">
    <citation type="submission" date="2018-01" db="EMBL/GenBank/DDBJ databases">
        <title>Genomic Encyclopedia of Type Strains, Phase III (KMG-III): the genomes of soil and plant-associated and newly described type strains.</title>
        <authorList>
            <person name="Whitman W."/>
        </authorList>
    </citation>
    <scope>NUCLEOTIDE SEQUENCE [LARGE SCALE GENOMIC DNA]</scope>
    <source>
        <strain evidence="3 4">JCM 18070</strain>
    </source>
</reference>
<feature type="domain" description="Recombinase" evidence="2">
    <location>
        <begin position="253"/>
        <end position="377"/>
    </location>
</feature>
<dbReference type="Gene3D" id="3.40.50.1390">
    <property type="entry name" value="Resolvase, N-terminal catalytic domain"/>
    <property type="match status" value="1"/>
</dbReference>
<dbReference type="CDD" id="cd00338">
    <property type="entry name" value="Ser_Recombinase"/>
    <property type="match status" value="1"/>
</dbReference>
<feature type="domain" description="Resolvase/invertase-type recombinase catalytic" evidence="1">
    <location>
        <begin position="73"/>
        <end position="223"/>
    </location>
</feature>
<keyword evidence="4" id="KW-1185">Reference proteome</keyword>
<accession>A0A2S4LX69</accession>
<dbReference type="SUPFAM" id="SSF53041">
    <property type="entry name" value="Resolvase-like"/>
    <property type="match status" value="1"/>
</dbReference>
<dbReference type="PROSITE" id="PS51737">
    <property type="entry name" value="RECOMBINASE_DNA_BIND"/>
    <property type="match status" value="1"/>
</dbReference>
<dbReference type="Gene3D" id="3.90.1750.20">
    <property type="entry name" value="Putative Large Serine Recombinase, Chain B, Domain 2"/>
    <property type="match status" value="1"/>
</dbReference>
<dbReference type="SMART" id="SM00857">
    <property type="entry name" value="Resolvase"/>
    <property type="match status" value="1"/>
</dbReference>
<organism evidence="3 4">
    <name type="scientific">Paraburkholderia eburnea</name>
    <dbReference type="NCBI Taxonomy" id="1189126"/>
    <lineage>
        <taxon>Bacteria</taxon>
        <taxon>Pseudomonadati</taxon>
        <taxon>Pseudomonadota</taxon>
        <taxon>Betaproteobacteria</taxon>
        <taxon>Burkholderiales</taxon>
        <taxon>Burkholderiaceae</taxon>
        <taxon>Paraburkholderia</taxon>
    </lineage>
</organism>
<dbReference type="InterPro" id="IPR050639">
    <property type="entry name" value="SSR_resolvase"/>
</dbReference>
<evidence type="ECO:0000259" key="2">
    <source>
        <dbReference type="PROSITE" id="PS51737"/>
    </source>
</evidence>
<dbReference type="InterPro" id="IPR038109">
    <property type="entry name" value="DNA_bind_recomb_sf"/>
</dbReference>
<gene>
    <name evidence="3" type="ORF">B0G62_12029</name>
</gene>
<comment type="caution">
    <text evidence="3">The sequence shown here is derived from an EMBL/GenBank/DDBJ whole genome shotgun (WGS) entry which is preliminary data.</text>
</comment>
<dbReference type="GO" id="GO:0000150">
    <property type="term" value="F:DNA strand exchange activity"/>
    <property type="evidence" value="ECO:0007669"/>
    <property type="project" value="InterPro"/>
</dbReference>
<dbReference type="FunFam" id="3.40.50.1390:FF:000008">
    <property type="entry name" value="DNA recombinase"/>
    <property type="match status" value="1"/>
</dbReference>
<dbReference type="PANTHER" id="PTHR30461">
    <property type="entry name" value="DNA-INVERTASE FROM LAMBDOID PROPHAGE"/>
    <property type="match status" value="1"/>
</dbReference>
<dbReference type="InterPro" id="IPR006119">
    <property type="entry name" value="Resolv_N"/>
</dbReference>